<dbReference type="SUPFAM" id="SSF110221">
    <property type="entry name" value="AbfB domain"/>
    <property type="match status" value="1"/>
</dbReference>
<dbReference type="PaxDb" id="4113-PGSC0003DMT400039139"/>
<evidence type="ECO:0000259" key="2">
    <source>
        <dbReference type="Pfam" id="PF07944"/>
    </source>
</evidence>
<dbReference type="PANTHER" id="PTHR31151:SF6">
    <property type="entry name" value="ALPHA-L-ARABINOFURANOSIDASE B ARABINOSE-BINDING DOMAIN-CONTAINING PROTEIN"/>
    <property type="match status" value="1"/>
</dbReference>
<sequence length="798" mass="90036">MKSLVFFKLLGVLAFFSMLYGGVHCKECTNIYTPLSSHTFRYELLSSKNETLKQEIFSHYHLTPTDDSAWLNLLPRKVLREEDEFDWAMTYRKMKNSGGLVEVYGLLNEVSLHDVRLESNSMYGVAQQTNLEYLLMLDVDRLVWSFMKTAGLEIRGKPYGGWEKPEMEVRGHFVGHYLSATAQMWASTYNDSLGEKMYAVVSALNECQEKMGTGYLSAFPSEQFDRVEAIQPVWAPYYTIHKIMAGLLDQYTLAGNPKSLNMTTWMVDYFYDRVQNVITKYTIQRHWDSLNEEFGGMNDVLYRLYRITGNSKHLVLAHLFDKPCFLGRLAVKADDISNFHANTHIPIVIGSQLRYEITGDPISKEIGMFFMDIVNSSHVYATGGTSADEFWSDPKRLASKLSKETGESCTTYNMLKVSRHLFRWTKEIVYADYYERALTNGVLRIESFSKLGDSIYFEEKGNSPGLYIIQYISSTLDWKSGQIVNETSAPSTLNLRIPSWTDSSSAKASLNGENLSLPPPGNFLSITKGWGSGEKINMELPMNLRTEAIKDDRLEYASIQAILYGPYLLAGHSTGDWDIERKSTSLSDLITPVPWEYNSYLISLTQESSNATFVMTSTNRSIQMEKYPETGTDSAVSATFRLISNDKQSVKLSKPKDFIGLLVMLEPFDFPGMFITHLRNGTSLGITQSSDGIGSLFRLVAGLDGKDGTVSLESDDKSGCFMYSGVDYKDVSIVKLNCNSKSSFDAEFKQAASFMLGNGITQYHPISFVAKGAKRNFLLAPLLSFKDESYTVYFNIQS</sequence>
<dbReference type="SUPFAM" id="SSF48208">
    <property type="entry name" value="Six-hairpin glycosidases"/>
    <property type="match status" value="1"/>
</dbReference>
<dbReference type="GO" id="GO:0046556">
    <property type="term" value="F:alpha-L-arabinofuranosidase activity"/>
    <property type="evidence" value="ECO:0007669"/>
    <property type="project" value="InterPro"/>
</dbReference>
<dbReference type="Pfam" id="PF20736">
    <property type="entry name" value="Glyco_hydro127M"/>
    <property type="match status" value="1"/>
</dbReference>
<evidence type="ECO:0000313" key="5">
    <source>
        <dbReference type="Proteomes" id="UP000011115"/>
    </source>
</evidence>
<accession>M1B7U6</accession>
<keyword evidence="1" id="KW-0732">Signal</keyword>
<reference evidence="5" key="1">
    <citation type="journal article" date="2011" name="Nature">
        <title>Genome sequence and analysis of the tuber crop potato.</title>
        <authorList>
            <consortium name="The Potato Genome Sequencing Consortium"/>
        </authorList>
    </citation>
    <scope>NUCLEOTIDE SEQUENCE [LARGE SCALE GENOMIC DNA]</scope>
    <source>
        <strain evidence="5">cv. DM1-3 516 R44</strain>
    </source>
</reference>
<dbReference type="Gene3D" id="2.80.10.50">
    <property type="match status" value="1"/>
</dbReference>
<dbReference type="InterPro" id="IPR036195">
    <property type="entry name" value="AbfB_ABD_sf"/>
</dbReference>
<name>M1B7U6_SOLTU</name>
<dbReference type="InterPro" id="IPR049046">
    <property type="entry name" value="Beta-AFase-like_GH127_middle"/>
</dbReference>
<feature type="domain" description="Non-reducing end beta-L-arabinofuranosidase-like GH127 catalytic" evidence="2">
    <location>
        <begin position="114"/>
        <end position="457"/>
    </location>
</feature>
<dbReference type="OMA" id="ADEFWSD"/>
<proteinExistence type="predicted"/>
<keyword evidence="5" id="KW-1185">Reference proteome</keyword>
<feature type="chain" id="PRO_5004013273" evidence="1">
    <location>
        <begin position="26"/>
        <end position="798"/>
    </location>
</feature>
<dbReference type="Gramene" id="PGSC0003DMT400039139">
    <property type="protein sequence ID" value="PGSC0003DMT400039139"/>
    <property type="gene ID" value="PGSC0003DMG400015136"/>
</dbReference>
<dbReference type="EnsemblPlants" id="PGSC0003DMT400039139">
    <property type="protein sequence ID" value="PGSC0003DMT400039139"/>
    <property type="gene ID" value="PGSC0003DMG400015136"/>
</dbReference>
<dbReference type="Pfam" id="PF07944">
    <property type="entry name" value="Beta-AFase-like_GH127_cat"/>
    <property type="match status" value="1"/>
</dbReference>
<dbReference type="InterPro" id="IPR012878">
    <property type="entry name" value="Beta-AFase-like_GH127_cat"/>
</dbReference>
<dbReference type="eggNOG" id="ENOG502QRCI">
    <property type="taxonomic scope" value="Eukaryota"/>
</dbReference>
<dbReference type="HOGENOM" id="CLU_008033_0_0_1"/>
<dbReference type="AlphaFoldDB" id="M1B7U6"/>
<reference evidence="4" key="2">
    <citation type="submission" date="2015-06" db="UniProtKB">
        <authorList>
            <consortium name="EnsemblPlants"/>
        </authorList>
    </citation>
    <scope>IDENTIFICATION</scope>
    <source>
        <strain evidence="4">DM1-3 516 R44</strain>
    </source>
</reference>
<organism evidence="4 5">
    <name type="scientific">Solanum tuberosum</name>
    <name type="common">Potato</name>
    <dbReference type="NCBI Taxonomy" id="4113"/>
    <lineage>
        <taxon>Eukaryota</taxon>
        <taxon>Viridiplantae</taxon>
        <taxon>Streptophyta</taxon>
        <taxon>Embryophyta</taxon>
        <taxon>Tracheophyta</taxon>
        <taxon>Spermatophyta</taxon>
        <taxon>Magnoliopsida</taxon>
        <taxon>eudicotyledons</taxon>
        <taxon>Gunneridae</taxon>
        <taxon>Pentapetalae</taxon>
        <taxon>asterids</taxon>
        <taxon>lamiids</taxon>
        <taxon>Solanales</taxon>
        <taxon>Solanaceae</taxon>
        <taxon>Solanoideae</taxon>
        <taxon>Solaneae</taxon>
        <taxon>Solanum</taxon>
    </lineage>
</organism>
<dbReference type="Proteomes" id="UP000011115">
    <property type="component" value="Unassembled WGS sequence"/>
</dbReference>
<protein>
    <submittedName>
        <fullName evidence="4">Uncharacterized protein</fullName>
    </submittedName>
</protein>
<feature type="signal peptide" evidence="1">
    <location>
        <begin position="1"/>
        <end position="25"/>
    </location>
</feature>
<dbReference type="InterPro" id="IPR008928">
    <property type="entry name" value="6-hairpin_glycosidase_sf"/>
</dbReference>
<evidence type="ECO:0000259" key="3">
    <source>
        <dbReference type="Pfam" id="PF20736"/>
    </source>
</evidence>
<dbReference type="GO" id="GO:0046373">
    <property type="term" value="P:L-arabinose metabolic process"/>
    <property type="evidence" value="ECO:0007669"/>
    <property type="project" value="InterPro"/>
</dbReference>
<dbReference type="PANTHER" id="PTHR31151">
    <property type="entry name" value="PROLINE-TRNA LIGASE (DUF1680)"/>
    <property type="match status" value="1"/>
</dbReference>
<evidence type="ECO:0000313" key="4">
    <source>
        <dbReference type="EnsemblPlants" id="PGSC0003DMT400039139"/>
    </source>
</evidence>
<feature type="domain" description="Non-reducing end beta-L-arabinofuranosidase-like GH127 middle" evidence="3">
    <location>
        <begin position="485"/>
        <end position="542"/>
    </location>
</feature>
<evidence type="ECO:0000256" key="1">
    <source>
        <dbReference type="SAM" id="SignalP"/>
    </source>
</evidence>
<dbReference type="InParanoid" id="M1B7U6"/>
<dbReference type="FunCoup" id="M1B7U6">
    <property type="interactions" value="17"/>
</dbReference>